<dbReference type="AlphaFoldDB" id="A0A803NNW2"/>
<reference evidence="1" key="1">
    <citation type="submission" date="2018-11" db="EMBL/GenBank/DDBJ databases">
        <authorList>
            <person name="Grassa J C."/>
        </authorList>
    </citation>
    <scope>NUCLEOTIDE SEQUENCE [LARGE SCALE GENOMIC DNA]</scope>
</reference>
<organism evidence="1 2">
    <name type="scientific">Cannabis sativa</name>
    <name type="common">Hemp</name>
    <name type="synonym">Marijuana</name>
    <dbReference type="NCBI Taxonomy" id="3483"/>
    <lineage>
        <taxon>Eukaryota</taxon>
        <taxon>Viridiplantae</taxon>
        <taxon>Streptophyta</taxon>
        <taxon>Embryophyta</taxon>
        <taxon>Tracheophyta</taxon>
        <taxon>Spermatophyta</taxon>
        <taxon>Magnoliopsida</taxon>
        <taxon>eudicotyledons</taxon>
        <taxon>Gunneridae</taxon>
        <taxon>Pentapetalae</taxon>
        <taxon>rosids</taxon>
        <taxon>fabids</taxon>
        <taxon>Rosales</taxon>
        <taxon>Cannabaceae</taxon>
        <taxon>Cannabis</taxon>
    </lineage>
</organism>
<accession>A0A803NNW2</accession>
<dbReference type="EMBL" id="UZAU01000010">
    <property type="status" value="NOT_ANNOTATED_CDS"/>
    <property type="molecule type" value="Genomic_DNA"/>
</dbReference>
<proteinExistence type="predicted"/>
<reference evidence="1" key="2">
    <citation type="submission" date="2021-03" db="UniProtKB">
        <authorList>
            <consortium name="EnsemblPlants"/>
        </authorList>
    </citation>
    <scope>IDENTIFICATION</scope>
</reference>
<evidence type="ECO:0008006" key="3">
    <source>
        <dbReference type="Google" id="ProtNLM"/>
    </source>
</evidence>
<evidence type="ECO:0000313" key="1">
    <source>
        <dbReference type="EnsemblPlants" id="cds.evm.model.01.380"/>
    </source>
</evidence>
<dbReference type="Gramene" id="evm.model.01.380">
    <property type="protein sequence ID" value="cds.evm.model.01.380"/>
    <property type="gene ID" value="evm.TU.01.380"/>
</dbReference>
<dbReference type="Proteomes" id="UP000596661">
    <property type="component" value="Chromosome 1"/>
</dbReference>
<dbReference type="EnsemblPlants" id="evm.model.01.380">
    <property type="protein sequence ID" value="cds.evm.model.01.380"/>
    <property type="gene ID" value="evm.TU.01.380"/>
</dbReference>
<protein>
    <recommendedName>
        <fullName evidence="3">Reverse transcriptase zinc-binding domain-containing protein</fullName>
    </recommendedName>
</protein>
<keyword evidence="2" id="KW-1185">Reference proteome</keyword>
<evidence type="ECO:0000313" key="2">
    <source>
        <dbReference type="Proteomes" id="UP000596661"/>
    </source>
</evidence>
<sequence>MCGVFAETEVHLLVSCQFAWSCWEFSGLATASREPLTLLSWLEESANRVDNEALCKIVMLCWALWSARNDLIWQQHVRTVRDVVVFANSRLDQYLKAQGRGISLCCYHLKKGVTEVVVTAAVTIAKMKVEPAATVDAKNSLAEKMDQIHLHAYKSETIVEGIGCIRVASVISLPPFVSLFKSSVEVAFASS</sequence>
<name>A0A803NNW2_CANSA</name>